<keyword evidence="1" id="KW-1133">Transmembrane helix</keyword>
<comment type="caution">
    <text evidence="2">The sequence shown here is derived from an EMBL/GenBank/DDBJ whole genome shotgun (WGS) entry which is preliminary data.</text>
</comment>
<evidence type="ECO:0000256" key="1">
    <source>
        <dbReference type="SAM" id="Phobius"/>
    </source>
</evidence>
<dbReference type="Proteomes" id="UP001500552">
    <property type="component" value="Unassembled WGS sequence"/>
</dbReference>
<keyword evidence="1" id="KW-0812">Transmembrane</keyword>
<keyword evidence="1" id="KW-0472">Membrane</keyword>
<protein>
    <submittedName>
        <fullName evidence="2">Uncharacterized protein</fullName>
    </submittedName>
</protein>
<gene>
    <name evidence="2" type="ORF">GCM10023188_35950</name>
</gene>
<dbReference type="EMBL" id="BAABHC010000024">
    <property type="protein sequence ID" value="GAA4439520.1"/>
    <property type="molecule type" value="Genomic_DNA"/>
</dbReference>
<evidence type="ECO:0000313" key="2">
    <source>
        <dbReference type="EMBL" id="GAA4439520.1"/>
    </source>
</evidence>
<reference evidence="3" key="1">
    <citation type="journal article" date="2019" name="Int. J. Syst. Evol. Microbiol.">
        <title>The Global Catalogue of Microorganisms (GCM) 10K type strain sequencing project: providing services to taxonomists for standard genome sequencing and annotation.</title>
        <authorList>
            <consortium name="The Broad Institute Genomics Platform"/>
            <consortium name="The Broad Institute Genome Sequencing Center for Infectious Disease"/>
            <person name="Wu L."/>
            <person name="Ma J."/>
        </authorList>
    </citation>
    <scope>NUCLEOTIDE SEQUENCE [LARGE SCALE GENOMIC DNA]</scope>
    <source>
        <strain evidence="3">JCM 17926</strain>
    </source>
</reference>
<feature type="transmembrane region" description="Helical" evidence="1">
    <location>
        <begin position="134"/>
        <end position="152"/>
    </location>
</feature>
<proteinExistence type="predicted"/>
<sequence length="180" mass="19346">MLFAIMSGVVVLVILGQMSFFNTAADVFTNRYESANEVEGGIEGVFLDRFLGGLLGALTGASDLPFWGFGLGMGTNVGSVLLSGTKTFLISEGEWGRVVGELGPLLGLCILYLRVELTIKITIACYRKMLHYDFLPWMLLSFGLLIIAQGGWAQPTALGYFTMIGGLIMASLRRSSSSAV</sequence>
<keyword evidence="3" id="KW-1185">Reference proteome</keyword>
<name>A0ABP8LZF1_9BACT</name>
<organism evidence="2 3">
    <name type="scientific">Pontibacter saemangeumensis</name>
    <dbReference type="NCBI Taxonomy" id="1084525"/>
    <lineage>
        <taxon>Bacteria</taxon>
        <taxon>Pseudomonadati</taxon>
        <taxon>Bacteroidota</taxon>
        <taxon>Cytophagia</taxon>
        <taxon>Cytophagales</taxon>
        <taxon>Hymenobacteraceae</taxon>
        <taxon>Pontibacter</taxon>
    </lineage>
</organism>
<evidence type="ECO:0000313" key="3">
    <source>
        <dbReference type="Proteomes" id="UP001500552"/>
    </source>
</evidence>
<accession>A0ABP8LZF1</accession>